<evidence type="ECO:0000313" key="2">
    <source>
        <dbReference type="Proteomes" id="UP000001075"/>
    </source>
</evidence>
<protein>
    <submittedName>
        <fullName evidence="1">Phosphotidylinositol phosphatase PTPRQ</fullName>
    </submittedName>
</protein>
<reference evidence="2" key="1">
    <citation type="journal article" date="2011" name="Nat. Biotechnol.">
        <title>The genomic sequence of the Chinese hamster ovary (CHO)-K1 cell line.</title>
        <authorList>
            <person name="Xu X."/>
            <person name="Nagarajan H."/>
            <person name="Lewis N.E."/>
            <person name="Pan S."/>
            <person name="Cai Z."/>
            <person name="Liu X."/>
            <person name="Chen W."/>
            <person name="Xie M."/>
            <person name="Wang W."/>
            <person name="Hammond S."/>
            <person name="Andersen M.R."/>
            <person name="Neff N."/>
            <person name="Passarelli B."/>
            <person name="Koh W."/>
            <person name="Fan H.C."/>
            <person name="Wang J."/>
            <person name="Gui Y."/>
            <person name="Lee K.H."/>
            <person name="Betenbaugh M.J."/>
            <person name="Quake S.R."/>
            <person name="Famili I."/>
            <person name="Palsson B.O."/>
            <person name="Wang J."/>
        </authorList>
    </citation>
    <scope>NUCLEOTIDE SEQUENCE [LARGE SCALE GENOMIC DNA]</scope>
    <source>
        <strain evidence="2">CHO K1 cell line</strain>
    </source>
</reference>
<dbReference type="AlphaFoldDB" id="G3HZ90"/>
<dbReference type="InterPro" id="IPR050713">
    <property type="entry name" value="RTP_Phos/Ushers"/>
</dbReference>
<dbReference type="Gene3D" id="3.90.190.10">
    <property type="entry name" value="Protein tyrosine phosphatase superfamily"/>
    <property type="match status" value="1"/>
</dbReference>
<dbReference type="InterPro" id="IPR029021">
    <property type="entry name" value="Prot-tyrosine_phosphatase-like"/>
</dbReference>
<organism evidence="1 2">
    <name type="scientific">Cricetulus griseus</name>
    <name type="common">Chinese hamster</name>
    <name type="synonym">Cricetulus barabensis griseus</name>
    <dbReference type="NCBI Taxonomy" id="10029"/>
    <lineage>
        <taxon>Eukaryota</taxon>
        <taxon>Metazoa</taxon>
        <taxon>Chordata</taxon>
        <taxon>Craniata</taxon>
        <taxon>Vertebrata</taxon>
        <taxon>Euteleostomi</taxon>
        <taxon>Mammalia</taxon>
        <taxon>Eutheria</taxon>
        <taxon>Euarchontoglires</taxon>
        <taxon>Glires</taxon>
        <taxon>Rodentia</taxon>
        <taxon>Myomorpha</taxon>
        <taxon>Muroidea</taxon>
        <taxon>Cricetidae</taxon>
        <taxon>Cricetinae</taxon>
        <taxon>Cricetulus</taxon>
    </lineage>
</organism>
<gene>
    <name evidence="1" type="ORF">I79_016386</name>
</gene>
<dbReference type="PANTHER" id="PTHR46957:SF1">
    <property type="entry name" value="PHOSPHATIDYLINOSITOL PHOSPHATASE PTPRQ"/>
    <property type="match status" value="1"/>
</dbReference>
<accession>G3HZ90</accession>
<dbReference type="EMBL" id="JH000964">
    <property type="protein sequence ID" value="EGW03223.1"/>
    <property type="molecule type" value="Genomic_DNA"/>
</dbReference>
<dbReference type="GO" id="GO:0043235">
    <property type="term" value="C:receptor complex"/>
    <property type="evidence" value="ECO:0007669"/>
    <property type="project" value="TreeGrafter"/>
</dbReference>
<dbReference type="InParanoid" id="G3HZ90"/>
<dbReference type="Proteomes" id="UP000001075">
    <property type="component" value="Unassembled WGS sequence"/>
</dbReference>
<dbReference type="STRING" id="10029.G3HZ90"/>
<name>G3HZ90_CRIGR</name>
<dbReference type="PANTHER" id="PTHR46957">
    <property type="entry name" value="CYTOKINE RECEPTOR"/>
    <property type="match status" value="1"/>
</dbReference>
<sequence length="243" mass="27741">MVYAINSAGAGPKVQMRITMDIKAQQDGNVTKWYDAYFNKARPYFTNEGFPNPPCIEGKTKFSGNEEIYVIGADNACMIPGNEEKICNGPLKPKKQYLFKFRATNVMGQFTDSDYSDPIKTLDNNNRVKLIADASIPGSDYINASYISIRCHQYWPEDNKPVTVFGDIVITKLMEDIQIDWTIRDLKIERAQYIFLHQCILDLLSNKGNHQPVCFVNYSTLQKMDSLDAMEGDVELEWEETTM</sequence>
<proteinExistence type="predicted"/>
<evidence type="ECO:0000313" key="1">
    <source>
        <dbReference type="EMBL" id="EGW03223.1"/>
    </source>
</evidence>
<dbReference type="SUPFAM" id="SSF52799">
    <property type="entry name" value="(Phosphotyrosine protein) phosphatases II"/>
    <property type="match status" value="1"/>
</dbReference>